<organism evidence="1 2">
    <name type="scientific">Trypanosoma theileri</name>
    <dbReference type="NCBI Taxonomy" id="67003"/>
    <lineage>
        <taxon>Eukaryota</taxon>
        <taxon>Discoba</taxon>
        <taxon>Euglenozoa</taxon>
        <taxon>Kinetoplastea</taxon>
        <taxon>Metakinetoplastina</taxon>
        <taxon>Trypanosomatida</taxon>
        <taxon>Trypanosomatidae</taxon>
        <taxon>Trypanosoma</taxon>
    </lineage>
</organism>
<dbReference type="AlphaFoldDB" id="A0A1X0P4S4"/>
<dbReference type="VEuPathDB" id="TriTrypDB:TM35_000052490"/>
<sequence length="108" mass="12764">MPLNQIMKRYWWCRMFLLPLYGCLYERDHPVFLRVNGILPNVLHLHSGIILNCLYYLKISVKLSSHLSLWCRNPFTANSVRPLQNIFPYGGIGCASIYLLTWEKILFF</sequence>
<dbReference type="GeneID" id="39982684"/>
<proteinExistence type="predicted"/>
<protein>
    <submittedName>
        <fullName evidence="1">Uncharacterized protein</fullName>
    </submittedName>
</protein>
<dbReference type="Proteomes" id="UP000192257">
    <property type="component" value="Unassembled WGS sequence"/>
</dbReference>
<evidence type="ECO:0000313" key="1">
    <source>
        <dbReference type="EMBL" id="ORC91653.1"/>
    </source>
</evidence>
<keyword evidence="2" id="KW-1185">Reference proteome</keyword>
<dbReference type="EMBL" id="NBCO01000005">
    <property type="protein sequence ID" value="ORC91653.1"/>
    <property type="molecule type" value="Genomic_DNA"/>
</dbReference>
<name>A0A1X0P4S4_9TRYP</name>
<gene>
    <name evidence="1" type="ORF">TM35_000052490</name>
</gene>
<evidence type="ECO:0000313" key="2">
    <source>
        <dbReference type="Proteomes" id="UP000192257"/>
    </source>
</evidence>
<reference evidence="1 2" key="1">
    <citation type="submission" date="2017-03" db="EMBL/GenBank/DDBJ databases">
        <title>An alternative strategy for trypanosome survival in the mammalian bloodstream revealed through genome and transcriptome analysis of the ubiquitous bovine parasite Trypanosoma (Megatrypanum) theileri.</title>
        <authorList>
            <person name="Kelly S."/>
            <person name="Ivens A."/>
            <person name="Mott A."/>
            <person name="O'Neill E."/>
            <person name="Emms D."/>
            <person name="Macleod O."/>
            <person name="Voorheis P."/>
            <person name="Matthews J."/>
            <person name="Matthews K."/>
            <person name="Carrington M."/>
        </authorList>
    </citation>
    <scope>NUCLEOTIDE SEQUENCE [LARGE SCALE GENOMIC DNA]</scope>
    <source>
        <strain evidence="1">Edinburgh</strain>
    </source>
</reference>
<accession>A0A1X0P4S4</accession>
<dbReference type="RefSeq" id="XP_028885719.1">
    <property type="nucleotide sequence ID" value="XM_029022904.1"/>
</dbReference>
<comment type="caution">
    <text evidence="1">The sequence shown here is derived from an EMBL/GenBank/DDBJ whole genome shotgun (WGS) entry which is preliminary data.</text>
</comment>